<comment type="caution">
    <text evidence="1">The sequence shown here is derived from an EMBL/GenBank/DDBJ whole genome shotgun (WGS) entry which is preliminary data.</text>
</comment>
<protein>
    <submittedName>
        <fullName evidence="1">TAFII28 domain containing protein</fullName>
    </submittedName>
</protein>
<proteinExistence type="predicted"/>
<organism evidence="1 2">
    <name type="scientific">Ceratobasidium theobromae</name>
    <dbReference type="NCBI Taxonomy" id="1582974"/>
    <lineage>
        <taxon>Eukaryota</taxon>
        <taxon>Fungi</taxon>
        <taxon>Dikarya</taxon>
        <taxon>Basidiomycota</taxon>
        <taxon>Agaricomycotina</taxon>
        <taxon>Agaricomycetes</taxon>
        <taxon>Cantharellales</taxon>
        <taxon>Ceratobasidiaceae</taxon>
        <taxon>Ceratobasidium</taxon>
    </lineage>
</organism>
<evidence type="ECO:0000313" key="1">
    <source>
        <dbReference type="EMBL" id="KAB5588760.1"/>
    </source>
</evidence>
<name>A0A5N5QAE3_9AGAM</name>
<evidence type="ECO:0000313" key="2">
    <source>
        <dbReference type="Proteomes" id="UP000383932"/>
    </source>
</evidence>
<dbReference type="AlphaFoldDB" id="A0A5N5QAE3"/>
<dbReference type="Proteomes" id="UP000383932">
    <property type="component" value="Unassembled WGS sequence"/>
</dbReference>
<keyword evidence="2" id="KW-1185">Reference proteome</keyword>
<accession>A0A5N5QAE3</accession>
<dbReference type="EMBL" id="SSOP01000375">
    <property type="protein sequence ID" value="KAB5588760.1"/>
    <property type="molecule type" value="Genomic_DNA"/>
</dbReference>
<reference evidence="1 2" key="1">
    <citation type="journal article" date="2019" name="Fungal Biol. Biotechnol.">
        <title>Draft genome sequence of fastidious pathogen Ceratobasidium theobromae, which causes vascular-streak dieback in Theobroma cacao.</title>
        <authorList>
            <person name="Ali S.S."/>
            <person name="Asman A."/>
            <person name="Shao J."/>
            <person name="Firmansyah A.P."/>
            <person name="Susilo A.W."/>
            <person name="Rosmana A."/>
            <person name="McMahon P."/>
            <person name="Junaid M."/>
            <person name="Guest D."/>
            <person name="Kheng T.Y."/>
            <person name="Meinhardt L.W."/>
            <person name="Bailey B.A."/>
        </authorList>
    </citation>
    <scope>NUCLEOTIDE SEQUENCE [LARGE SCALE GENOMIC DNA]</scope>
    <source>
        <strain evidence="1 2">CT2</strain>
    </source>
</reference>
<sequence>MPQLSLTFGTKSAPFEFRLDQDEYFESFLWSMWLSTQRSIQYRISPPTSPKLLSIDRVVRQEQMVQEGWDRLRRVEFPEGCDGARVEERELTVNRGPAVWLKLRLFPVDSENEFRAAFEGLRVDAASVVVTHEDAAKNSDVTMFLLG</sequence>
<gene>
    <name evidence="1" type="ORF">CTheo_7804</name>
</gene>
<dbReference type="OrthoDB" id="3193750at2759"/>